<dbReference type="AlphaFoldDB" id="A0A914AHT2"/>
<proteinExistence type="predicted"/>
<dbReference type="GeneID" id="119733454"/>
<protein>
    <submittedName>
        <fullName evidence="1">Uncharacterized protein</fullName>
    </submittedName>
</protein>
<evidence type="ECO:0000313" key="1">
    <source>
        <dbReference type="EnsemblMetazoa" id="XP_038062944.1"/>
    </source>
</evidence>
<dbReference type="RefSeq" id="XP_038062944.1">
    <property type="nucleotide sequence ID" value="XM_038207016.1"/>
</dbReference>
<evidence type="ECO:0000313" key="2">
    <source>
        <dbReference type="Proteomes" id="UP000887568"/>
    </source>
</evidence>
<sequence length="128" mass="14859">MVTGVQHDLMKQTQYFWSMLDELAETDEDAYRKFMATNLQRGQQELTPAKPWMCVKTRIMEELTVLVTDNTSYVCHYQRLYKKTYPQPIQQTTSSPTVAMPTRMNLCICDCVLVGGFQHFPGTVKPHF</sequence>
<accession>A0A914AHT2</accession>
<reference evidence="1" key="1">
    <citation type="submission" date="2022-11" db="UniProtKB">
        <authorList>
            <consortium name="EnsemblMetazoa"/>
        </authorList>
    </citation>
    <scope>IDENTIFICATION</scope>
</reference>
<organism evidence="1 2">
    <name type="scientific">Patiria miniata</name>
    <name type="common">Bat star</name>
    <name type="synonym">Asterina miniata</name>
    <dbReference type="NCBI Taxonomy" id="46514"/>
    <lineage>
        <taxon>Eukaryota</taxon>
        <taxon>Metazoa</taxon>
        <taxon>Echinodermata</taxon>
        <taxon>Eleutherozoa</taxon>
        <taxon>Asterozoa</taxon>
        <taxon>Asteroidea</taxon>
        <taxon>Valvatacea</taxon>
        <taxon>Valvatida</taxon>
        <taxon>Asterinidae</taxon>
        <taxon>Patiria</taxon>
    </lineage>
</organism>
<dbReference type="Proteomes" id="UP000887568">
    <property type="component" value="Unplaced"/>
</dbReference>
<keyword evidence="2" id="KW-1185">Reference proteome</keyword>
<dbReference type="EnsemblMetazoa" id="XM_038207016.1">
    <property type="protein sequence ID" value="XP_038062944.1"/>
    <property type="gene ID" value="LOC119733454"/>
</dbReference>
<dbReference type="OrthoDB" id="545063at2759"/>
<name>A0A914AHT2_PATMI</name>